<evidence type="ECO:0000313" key="5">
    <source>
        <dbReference type="EMBL" id="MBI6871378.1"/>
    </source>
</evidence>
<evidence type="ECO:0000313" key="6">
    <source>
        <dbReference type="Proteomes" id="UP000622687"/>
    </source>
</evidence>
<dbReference type="PROSITE" id="PS50110">
    <property type="entry name" value="RESPONSE_REGULATORY"/>
    <property type="match status" value="1"/>
</dbReference>
<feature type="domain" description="Response regulatory" evidence="4">
    <location>
        <begin position="2"/>
        <end position="117"/>
    </location>
</feature>
<dbReference type="AlphaFoldDB" id="A0A934M391"/>
<dbReference type="SMART" id="SM00448">
    <property type="entry name" value="REC"/>
    <property type="match status" value="1"/>
</dbReference>
<dbReference type="GO" id="GO:0000160">
    <property type="term" value="P:phosphorelay signal transduction system"/>
    <property type="evidence" value="ECO:0007669"/>
    <property type="project" value="InterPro"/>
</dbReference>
<keyword evidence="3" id="KW-0597">Phosphoprotein</keyword>
<dbReference type="InterPro" id="IPR011006">
    <property type="entry name" value="CheY-like_superfamily"/>
</dbReference>
<dbReference type="InterPro" id="IPR001789">
    <property type="entry name" value="Sig_transdc_resp-reg_receiver"/>
</dbReference>
<dbReference type="InterPro" id="IPR052048">
    <property type="entry name" value="ST_Response_Regulator"/>
</dbReference>
<dbReference type="RefSeq" id="WP_178907665.1">
    <property type="nucleotide sequence ID" value="NZ_JAEEGB010000003.1"/>
</dbReference>
<protein>
    <recommendedName>
        <fullName evidence="1">Stage 0 sporulation protein A homolog</fullName>
    </recommendedName>
</protein>
<feature type="modified residue" description="4-aspartylphosphate" evidence="3">
    <location>
        <position position="52"/>
    </location>
</feature>
<dbReference type="PANTHER" id="PTHR43228">
    <property type="entry name" value="TWO-COMPONENT RESPONSE REGULATOR"/>
    <property type="match status" value="1"/>
</dbReference>
<dbReference type="PANTHER" id="PTHR43228:SF1">
    <property type="entry name" value="TWO-COMPONENT RESPONSE REGULATOR ARR22"/>
    <property type="match status" value="1"/>
</dbReference>
<name>A0A934M391_9CLOT</name>
<dbReference type="Proteomes" id="UP000622687">
    <property type="component" value="Unassembled WGS sequence"/>
</dbReference>
<sequence length="123" mass="13518">MGVLIVDDSKFMRSIIIGIFNKHNIEIAGEAGNGREAIIKYQSLMPDVVTMDLTMAEMSGLEAVKEIMKIDSNAYIIVCSAMGQQAIVREAIDAGARGFVVKPFDEEDLIKEVKKALKAKNKK</sequence>
<gene>
    <name evidence="5" type="ORF">I6U51_01490</name>
</gene>
<organism evidence="5 6">
    <name type="scientific">Clostridium aciditolerans</name>
    <dbReference type="NCBI Taxonomy" id="339861"/>
    <lineage>
        <taxon>Bacteria</taxon>
        <taxon>Bacillati</taxon>
        <taxon>Bacillota</taxon>
        <taxon>Clostridia</taxon>
        <taxon>Eubacteriales</taxon>
        <taxon>Clostridiaceae</taxon>
        <taxon>Clostridium</taxon>
    </lineage>
</organism>
<dbReference type="SUPFAM" id="SSF52172">
    <property type="entry name" value="CheY-like"/>
    <property type="match status" value="1"/>
</dbReference>
<accession>A0A934M391</accession>
<dbReference type="Gene3D" id="3.40.50.2300">
    <property type="match status" value="1"/>
</dbReference>
<comment type="function">
    <text evidence="2">May play the central regulatory role in sporulation. It may be an element of the effector pathway responsible for the activation of sporulation genes in response to nutritional stress. Spo0A may act in concert with spo0H (a sigma factor) to control the expression of some genes that are critical to the sporulation process.</text>
</comment>
<evidence type="ECO:0000256" key="2">
    <source>
        <dbReference type="ARBA" id="ARBA00024867"/>
    </source>
</evidence>
<reference evidence="5" key="1">
    <citation type="submission" date="2020-12" db="EMBL/GenBank/DDBJ databases">
        <title>Clostridium thailandense sp. nov., a novel acetogenic bacterium isolated from peat land soil in Thailand.</title>
        <authorList>
            <person name="Chaikitkaew S."/>
            <person name="Birkeland N.K."/>
        </authorList>
    </citation>
    <scope>NUCLEOTIDE SEQUENCE</scope>
    <source>
        <strain evidence="5">DSM 17425</strain>
    </source>
</reference>
<keyword evidence="6" id="KW-1185">Reference proteome</keyword>
<dbReference type="Pfam" id="PF00072">
    <property type="entry name" value="Response_reg"/>
    <property type="match status" value="1"/>
</dbReference>
<evidence type="ECO:0000259" key="4">
    <source>
        <dbReference type="PROSITE" id="PS50110"/>
    </source>
</evidence>
<evidence type="ECO:0000256" key="3">
    <source>
        <dbReference type="PROSITE-ProRule" id="PRU00169"/>
    </source>
</evidence>
<comment type="caution">
    <text evidence="5">The sequence shown here is derived from an EMBL/GenBank/DDBJ whole genome shotgun (WGS) entry which is preliminary data.</text>
</comment>
<dbReference type="EMBL" id="JAEEGB010000003">
    <property type="protein sequence ID" value="MBI6871378.1"/>
    <property type="molecule type" value="Genomic_DNA"/>
</dbReference>
<evidence type="ECO:0000256" key="1">
    <source>
        <dbReference type="ARBA" id="ARBA00018672"/>
    </source>
</evidence>
<proteinExistence type="predicted"/>